<evidence type="ECO:0000256" key="1">
    <source>
        <dbReference type="SAM" id="MobiDB-lite"/>
    </source>
</evidence>
<gene>
    <name evidence="2" type="ORF">B0T16DRAFT_455718</name>
</gene>
<organism evidence="2 3">
    <name type="scientific">Cercophora newfieldiana</name>
    <dbReference type="NCBI Taxonomy" id="92897"/>
    <lineage>
        <taxon>Eukaryota</taxon>
        <taxon>Fungi</taxon>
        <taxon>Dikarya</taxon>
        <taxon>Ascomycota</taxon>
        <taxon>Pezizomycotina</taxon>
        <taxon>Sordariomycetes</taxon>
        <taxon>Sordariomycetidae</taxon>
        <taxon>Sordariales</taxon>
        <taxon>Lasiosphaeriaceae</taxon>
        <taxon>Cercophora</taxon>
    </lineage>
</organism>
<protein>
    <submittedName>
        <fullName evidence="2">Uncharacterized protein</fullName>
    </submittedName>
</protein>
<evidence type="ECO:0000313" key="3">
    <source>
        <dbReference type="Proteomes" id="UP001174936"/>
    </source>
</evidence>
<name>A0AA40CSY9_9PEZI</name>
<dbReference type="AlphaFoldDB" id="A0AA40CSY9"/>
<proteinExistence type="predicted"/>
<evidence type="ECO:0000313" key="2">
    <source>
        <dbReference type="EMBL" id="KAK0648233.1"/>
    </source>
</evidence>
<keyword evidence="3" id="KW-1185">Reference proteome</keyword>
<reference evidence="2" key="1">
    <citation type="submission" date="2023-06" db="EMBL/GenBank/DDBJ databases">
        <title>Genome-scale phylogeny and comparative genomics of the fungal order Sordariales.</title>
        <authorList>
            <consortium name="Lawrence Berkeley National Laboratory"/>
            <person name="Hensen N."/>
            <person name="Bonometti L."/>
            <person name="Westerberg I."/>
            <person name="Brannstrom I.O."/>
            <person name="Guillou S."/>
            <person name="Cros-Aarteil S."/>
            <person name="Calhoun S."/>
            <person name="Haridas S."/>
            <person name="Kuo A."/>
            <person name="Mondo S."/>
            <person name="Pangilinan J."/>
            <person name="Riley R."/>
            <person name="Labutti K."/>
            <person name="Andreopoulos B."/>
            <person name="Lipzen A."/>
            <person name="Chen C."/>
            <person name="Yanf M."/>
            <person name="Daum C."/>
            <person name="Ng V."/>
            <person name="Clum A."/>
            <person name="Steindorff A."/>
            <person name="Ohm R."/>
            <person name="Martin F."/>
            <person name="Silar P."/>
            <person name="Natvig D."/>
            <person name="Lalanne C."/>
            <person name="Gautier V."/>
            <person name="Ament-Velasquez S.L."/>
            <person name="Kruys A."/>
            <person name="Hutchinson M.I."/>
            <person name="Powell A.J."/>
            <person name="Barry K."/>
            <person name="Miller A.N."/>
            <person name="Grigoriev I.V."/>
            <person name="Debuchy R."/>
            <person name="Gladieux P."/>
            <person name="Thoren M.H."/>
            <person name="Johannesson H."/>
        </authorList>
    </citation>
    <scope>NUCLEOTIDE SEQUENCE</scope>
    <source>
        <strain evidence="2">SMH2532-1</strain>
    </source>
</reference>
<accession>A0AA40CSY9</accession>
<dbReference type="Proteomes" id="UP001174936">
    <property type="component" value="Unassembled WGS sequence"/>
</dbReference>
<dbReference type="EMBL" id="JAULSV010000003">
    <property type="protein sequence ID" value="KAK0648233.1"/>
    <property type="molecule type" value="Genomic_DNA"/>
</dbReference>
<comment type="caution">
    <text evidence="2">The sequence shown here is derived from an EMBL/GenBank/DDBJ whole genome shotgun (WGS) entry which is preliminary data.</text>
</comment>
<sequence>MHPLGSRGAKTCDHFTLFSSLSPVLSFAICNAQSAGTQDQVTLIPGDGLPSLESLDINPSQLYNMTLAHIATLESRPRPQQQPPNLNLRPRKINPRNNWAENNPSWTTPLCGTDGFGTAGVAYGRLHSAGYHSAHACYLYLKHLGTERCPVKHGTYTQLCYAHHPADGARDALVSAEVWGGSRQGEVSACEDVAWAVVWVEQLCQEVIKETGDIVVMGWVAAHGNGRIVVLTRASW</sequence>
<feature type="region of interest" description="Disordered" evidence="1">
    <location>
        <begin position="74"/>
        <end position="99"/>
    </location>
</feature>